<evidence type="ECO:0000313" key="2">
    <source>
        <dbReference type="Proteomes" id="UP000789390"/>
    </source>
</evidence>
<keyword evidence="2" id="KW-1185">Reference proteome</keyword>
<dbReference type="AlphaFoldDB" id="A0A8J2RJ15"/>
<comment type="caution">
    <text evidence="1">The sequence shown here is derived from an EMBL/GenBank/DDBJ whole genome shotgun (WGS) entry which is preliminary data.</text>
</comment>
<accession>A0A8J2RJ15</accession>
<evidence type="ECO:0000313" key="1">
    <source>
        <dbReference type="EMBL" id="CAH0100696.1"/>
    </source>
</evidence>
<gene>
    <name evidence="1" type="ORF">DGAL_LOCUS2983</name>
</gene>
<organism evidence="1 2">
    <name type="scientific">Daphnia galeata</name>
    <dbReference type="NCBI Taxonomy" id="27404"/>
    <lineage>
        <taxon>Eukaryota</taxon>
        <taxon>Metazoa</taxon>
        <taxon>Ecdysozoa</taxon>
        <taxon>Arthropoda</taxon>
        <taxon>Crustacea</taxon>
        <taxon>Branchiopoda</taxon>
        <taxon>Diplostraca</taxon>
        <taxon>Cladocera</taxon>
        <taxon>Anomopoda</taxon>
        <taxon>Daphniidae</taxon>
        <taxon>Daphnia</taxon>
    </lineage>
</organism>
<dbReference type="Proteomes" id="UP000789390">
    <property type="component" value="Unassembled WGS sequence"/>
</dbReference>
<dbReference type="EMBL" id="CAKKLH010000043">
    <property type="protein sequence ID" value="CAH0100696.1"/>
    <property type="molecule type" value="Genomic_DNA"/>
</dbReference>
<reference evidence="1" key="1">
    <citation type="submission" date="2021-11" db="EMBL/GenBank/DDBJ databases">
        <authorList>
            <person name="Schell T."/>
        </authorList>
    </citation>
    <scope>NUCLEOTIDE SEQUENCE</scope>
    <source>
        <strain evidence="1">M5</strain>
    </source>
</reference>
<protein>
    <submittedName>
        <fullName evidence="1">Uncharacterized protein</fullName>
    </submittedName>
</protein>
<sequence>MVFIGEPFQRSTFTVMESSREETPRATGAGHVQVQQQQQQQQHYSIRNVNPIVVNTVGIQQQQHYSHSAASVIVQNAAVLGGGTAALVTMNNSTPQQPDLNA</sequence>
<proteinExistence type="predicted"/>
<name>A0A8J2RJ15_9CRUS</name>